<dbReference type="InterPro" id="IPR011013">
    <property type="entry name" value="Gal_mutarotase_sf_dom"/>
</dbReference>
<keyword evidence="3 6" id="KW-0378">Hydrolase</keyword>
<dbReference type="PANTHER" id="PTHR46017:SF1">
    <property type="entry name" value="ALPHA-MANNOSIDASE 2C1"/>
    <property type="match status" value="1"/>
</dbReference>
<dbReference type="Pfam" id="PF01074">
    <property type="entry name" value="Glyco_hydro_38N"/>
    <property type="match status" value="1"/>
</dbReference>
<dbReference type="Pfam" id="PF07748">
    <property type="entry name" value="Glyco_hydro_38C"/>
    <property type="match status" value="1"/>
</dbReference>
<evidence type="ECO:0000256" key="1">
    <source>
        <dbReference type="ARBA" id="ARBA00009792"/>
    </source>
</evidence>
<sequence>MKKTFLVVAMTHVDLAWKKTEREMGELFDIFMIRLLDTLEQHPSFTYVLEQAYHYRSLQRRRSDLIERLKPYVRSGRLEVVGGMASTLETNVPNGECYVRNQRIGTKWLYDTFGVKPDTGWLVDTFGIHAQVPQILKQFGQTHLLANRFGGTSPHDAFLARGLDGSETMVVGWHSYSSYVTPLHVAKADCSDWQTVDKLFEKADGLHGEGPFIVIPFVENEMLLGLHHVELVKQRQEERADEEWKLALPRDYFQALESKRHLLPVVHADLNPEFTGTFSLRTEIRTTNRRVETKLLEAEKWQALAGSLPSMALEEAWWEMAYTQFHDVFTGSHPTPIYLDLMRRYQNIDRSADALLQEALQRLAVPTASAPPPNKRCLTYAITNGLPWRRSDRLFLPLADTHIPIADVHIQERSVPFEIHEGKLHCLADVPATGISSCIVYYNDGRAQAEQAPAEVSSGLIENEHLLLECDSSGIRRLVLKAANHTLLEHAGDFLVIQPDTGSFQIEHPNGGEVSSAACRMKVHVFEPTSFCQRLRLTGEFPSLAWAGEGNELRFEAEFVLLTGKQRLDLTLKLHWHGEQSRIRLKLAASLASSDAWYEIPFGTVRRKQYVETKTAKGEWPAHRFVAIEDGSKGIALINTGVVGAEVVSSGTLAATLLRAPQSIWPNVPIDSQSSQHGEHTFTFALVPYEGVWQHSPVVQMAQEVNNPLCGSSASSPILPVSYVQLEPSHVLLSSIQAAEDNSGEIIIRVYETAGIEDEIKVYVRGAARAWVSDLIENRYDQLSCDNEKIVSPILPYEIKTFRIALSSRNSK</sequence>
<keyword evidence="2" id="KW-0479">Metal-binding</keyword>
<dbReference type="Gene3D" id="3.20.110.10">
    <property type="entry name" value="Glycoside hydrolase 38, N terminal domain"/>
    <property type="match status" value="1"/>
</dbReference>
<dbReference type="GO" id="GO:0016787">
    <property type="term" value="F:hydrolase activity"/>
    <property type="evidence" value="ECO:0007669"/>
    <property type="project" value="UniProtKB-KW"/>
</dbReference>
<dbReference type="PANTHER" id="PTHR46017">
    <property type="entry name" value="ALPHA-MANNOSIDASE 2C1"/>
    <property type="match status" value="1"/>
</dbReference>
<comment type="caution">
    <text evidence="6">The sequence shown here is derived from an EMBL/GenBank/DDBJ whole genome shotgun (WGS) entry which is preliminary data.</text>
</comment>
<dbReference type="InterPro" id="IPR011330">
    <property type="entry name" value="Glyco_hydro/deAcase_b/a-brl"/>
</dbReference>
<dbReference type="Pfam" id="PF09261">
    <property type="entry name" value="Alpha-mann_mid"/>
    <property type="match status" value="1"/>
</dbReference>
<dbReference type="InterPro" id="IPR037094">
    <property type="entry name" value="Glyco_hydro_38_cen_sf"/>
</dbReference>
<evidence type="ECO:0000313" key="6">
    <source>
        <dbReference type="EMBL" id="MDU0206353.1"/>
    </source>
</evidence>
<evidence type="ECO:0000259" key="5">
    <source>
        <dbReference type="SMART" id="SM00872"/>
    </source>
</evidence>
<organism evidence="6 7">
    <name type="scientific">Paenibacillus violae</name>
    <dbReference type="NCBI Taxonomy" id="3077234"/>
    <lineage>
        <taxon>Bacteria</taxon>
        <taxon>Bacillati</taxon>
        <taxon>Bacillota</taxon>
        <taxon>Bacilli</taxon>
        <taxon>Bacillales</taxon>
        <taxon>Paenibacillaceae</taxon>
        <taxon>Paenibacillus</taxon>
    </lineage>
</organism>
<dbReference type="Gene3D" id="2.70.98.30">
    <property type="entry name" value="Golgi alpha-mannosidase II, domain 4"/>
    <property type="match status" value="1"/>
</dbReference>
<name>A0ABU3RPY3_9BACL</name>
<evidence type="ECO:0000256" key="4">
    <source>
        <dbReference type="ARBA" id="ARBA00023295"/>
    </source>
</evidence>
<dbReference type="Proteomes" id="UP001260980">
    <property type="component" value="Unassembled WGS sequence"/>
</dbReference>
<dbReference type="InterPro" id="IPR027291">
    <property type="entry name" value="Glyco_hydro_38_N_sf"/>
</dbReference>
<evidence type="ECO:0000313" key="7">
    <source>
        <dbReference type="Proteomes" id="UP001260980"/>
    </source>
</evidence>
<dbReference type="RefSeq" id="WP_315956150.1">
    <property type="nucleotide sequence ID" value="NZ_JAWCUD010000024.1"/>
</dbReference>
<dbReference type="Pfam" id="PF17677">
    <property type="entry name" value="Glyco_hydro38C2"/>
    <property type="match status" value="1"/>
</dbReference>
<comment type="similarity">
    <text evidence="1">Belongs to the glycosyl hydrolase 38 family.</text>
</comment>
<accession>A0ABU3RPY3</accession>
<proteinExistence type="inferred from homology"/>
<dbReference type="EMBL" id="JAWCUD010000024">
    <property type="protein sequence ID" value="MDU0206353.1"/>
    <property type="molecule type" value="Genomic_DNA"/>
</dbReference>
<keyword evidence="4" id="KW-0326">Glycosidase</keyword>
<evidence type="ECO:0000256" key="3">
    <source>
        <dbReference type="ARBA" id="ARBA00022801"/>
    </source>
</evidence>
<dbReference type="InterPro" id="IPR028995">
    <property type="entry name" value="Glyco_hydro_57/38_cen_sf"/>
</dbReference>
<evidence type="ECO:0000256" key="2">
    <source>
        <dbReference type="ARBA" id="ARBA00022723"/>
    </source>
</evidence>
<dbReference type="SMART" id="SM00872">
    <property type="entry name" value="Alpha-mann_mid"/>
    <property type="match status" value="1"/>
</dbReference>
<dbReference type="InterPro" id="IPR015341">
    <property type="entry name" value="Glyco_hydro_38_cen"/>
</dbReference>
<keyword evidence="7" id="KW-1185">Reference proteome</keyword>
<protein>
    <submittedName>
        <fullName evidence="6">Glycoside hydrolase family 38 C-terminal domain-containing protein</fullName>
    </submittedName>
</protein>
<dbReference type="SUPFAM" id="SSF74650">
    <property type="entry name" value="Galactose mutarotase-like"/>
    <property type="match status" value="1"/>
</dbReference>
<dbReference type="InterPro" id="IPR041147">
    <property type="entry name" value="GH38_C"/>
</dbReference>
<gene>
    <name evidence="6" type="ORF">RQP52_35375</name>
</gene>
<reference evidence="6 7" key="1">
    <citation type="submission" date="2023-10" db="EMBL/GenBank/DDBJ databases">
        <title>Paenibacillus strain PFR10 Genome sequencing and assembly.</title>
        <authorList>
            <person name="Kim I."/>
        </authorList>
    </citation>
    <scope>NUCLEOTIDE SEQUENCE [LARGE SCALE GENOMIC DNA]</scope>
    <source>
        <strain evidence="6 7">PFR10</strain>
    </source>
</reference>
<dbReference type="InterPro" id="IPR011682">
    <property type="entry name" value="Glyco_hydro_38_C"/>
</dbReference>
<feature type="domain" description="Glycoside hydrolase family 38 central" evidence="5">
    <location>
        <begin position="273"/>
        <end position="345"/>
    </location>
</feature>
<dbReference type="SUPFAM" id="SSF88688">
    <property type="entry name" value="Families 57/38 glycoside transferase middle domain"/>
    <property type="match status" value="1"/>
</dbReference>
<dbReference type="SUPFAM" id="SSF88713">
    <property type="entry name" value="Glycoside hydrolase/deacetylase"/>
    <property type="match status" value="1"/>
</dbReference>
<dbReference type="Gene3D" id="1.20.1270.50">
    <property type="entry name" value="Glycoside hydrolase family 38, central domain"/>
    <property type="match status" value="1"/>
</dbReference>
<dbReference type="InterPro" id="IPR000602">
    <property type="entry name" value="Glyco_hydro_38_N"/>
</dbReference>